<evidence type="ECO:0000313" key="3">
    <source>
        <dbReference type="EMBL" id="KRN83526.1"/>
    </source>
</evidence>
<feature type="transmembrane region" description="Helical" evidence="1">
    <location>
        <begin position="12"/>
        <end position="31"/>
    </location>
</feature>
<dbReference type="RefSeq" id="WP_010494843.1">
    <property type="nucleotide sequence ID" value="NZ_CP113926.1"/>
</dbReference>
<dbReference type="Pfam" id="PF19700">
    <property type="entry name" value="DUF6198"/>
    <property type="match status" value="1"/>
</dbReference>
<dbReference type="Proteomes" id="UP000190935">
    <property type="component" value="Chromosome I"/>
</dbReference>
<dbReference type="EMBL" id="LT630287">
    <property type="protein sequence ID" value="SFV39783.1"/>
    <property type="molecule type" value="Genomic_DNA"/>
</dbReference>
<accession>A0A0R2K6P5</accession>
<dbReference type="InterPro" id="IPR038750">
    <property type="entry name" value="YczE/YyaS-like"/>
</dbReference>
<reference evidence="3 5" key="1">
    <citation type="journal article" date="2015" name="Genome Announc.">
        <title>Expanding the biotechnology potential of lactobacilli through comparative genomics of 213 strains and associated genera.</title>
        <authorList>
            <person name="Sun Z."/>
            <person name="Harris H.M."/>
            <person name="McCann A."/>
            <person name="Guo C."/>
            <person name="Argimon S."/>
            <person name="Zhang W."/>
            <person name="Yang X."/>
            <person name="Jeffery I.B."/>
            <person name="Cooney J.C."/>
            <person name="Kagawa T.F."/>
            <person name="Liu W."/>
            <person name="Song Y."/>
            <person name="Salvetti E."/>
            <person name="Wrobel A."/>
            <person name="Rasinkangas P."/>
            <person name="Parkhill J."/>
            <person name="Rea M.C."/>
            <person name="O'Sullivan O."/>
            <person name="Ritari J."/>
            <person name="Douillard F.P."/>
            <person name="Paul Ross R."/>
            <person name="Yang R."/>
            <person name="Briner A.E."/>
            <person name="Felis G.E."/>
            <person name="de Vos W.M."/>
            <person name="Barrangou R."/>
            <person name="Klaenhammer T.R."/>
            <person name="Caufield P.W."/>
            <person name="Cui Y."/>
            <person name="Zhang H."/>
            <person name="O'Toole P.W."/>
        </authorList>
    </citation>
    <scope>NUCLEOTIDE SEQUENCE [LARGE SCALE GENOMIC DNA]</scope>
    <source>
        <strain evidence="3 5">DSM 15353</strain>
    </source>
</reference>
<evidence type="ECO:0000313" key="6">
    <source>
        <dbReference type="Proteomes" id="UP000190935"/>
    </source>
</evidence>
<name>A0A0R2K6P5_9LACO</name>
<evidence type="ECO:0000313" key="4">
    <source>
        <dbReference type="EMBL" id="SFV39783.1"/>
    </source>
</evidence>
<reference evidence="4" key="3">
    <citation type="submission" date="2016-11" db="EMBL/GenBank/DDBJ databases">
        <authorList>
            <person name="Jaros S."/>
            <person name="Januszkiewicz K."/>
            <person name="Wedrychowicz H."/>
        </authorList>
    </citation>
    <scope>NUCLEOTIDE SEQUENCE [LARGE SCALE GENOMIC DNA]</scope>
    <source>
        <strain evidence="4">ACA-DC 1533</strain>
    </source>
</reference>
<reference evidence="2" key="4">
    <citation type="journal article" date="2021" name="PeerJ">
        <title>Extensive microbial diversity within the chicken gut microbiome revealed by metagenomics and culture.</title>
        <authorList>
            <person name="Gilroy R."/>
            <person name="Ravi A."/>
            <person name="Getino M."/>
            <person name="Pursley I."/>
            <person name="Horton D.L."/>
            <person name="Alikhan N.F."/>
            <person name="Baker D."/>
            <person name="Gharbi K."/>
            <person name="Hall N."/>
            <person name="Watson M."/>
            <person name="Adriaenssens E.M."/>
            <person name="Foster-Nyarko E."/>
            <person name="Jarju S."/>
            <person name="Secka A."/>
            <person name="Antonio M."/>
            <person name="Oren A."/>
            <person name="Chaudhuri R.R."/>
            <person name="La Ragione R."/>
            <person name="Hildebrand F."/>
            <person name="Pallen M.J."/>
        </authorList>
    </citation>
    <scope>NUCLEOTIDE SEQUENCE</scope>
    <source>
        <strain evidence="2">CHK174-6876</strain>
    </source>
</reference>
<reference evidence="6" key="2">
    <citation type="submission" date="2016-11" db="EMBL/GenBank/DDBJ databases">
        <authorList>
            <person name="Papadimitriou K."/>
        </authorList>
    </citation>
    <scope>NUCLEOTIDE SEQUENCE [LARGE SCALE GENOMIC DNA]</scope>
    <source>
        <strain evidence="6">ACA-DC 1533</strain>
    </source>
</reference>
<dbReference type="STRING" id="89059.LAC1533_0363"/>
<keyword evidence="1" id="KW-0812">Transmembrane</keyword>
<dbReference type="EMBL" id="JQBK01000042">
    <property type="protein sequence ID" value="KRN83526.1"/>
    <property type="molecule type" value="Genomic_DNA"/>
</dbReference>
<dbReference type="AlphaFoldDB" id="A0A0R2K6P5"/>
<dbReference type="KEGG" id="laca:LAC1533_0363"/>
<keyword evidence="1" id="KW-1133">Transmembrane helix</keyword>
<protein>
    <submittedName>
        <fullName evidence="4">Sugar specific permease (Putative)</fullName>
    </submittedName>
</protein>
<proteinExistence type="predicted"/>
<sequence length="224" mass="24997">MFHKNGSLTVSGDIFFLIVSIIINSFGNALTVSLNLGSALWTASSVNLSHFFNYSLTGVLFWEGVAVVLSNALIIRKFDFRRIFGNFVFMLPFSYLVGMLTSLLSKTSLNSLPLPLKIILDLCGILCIAAGISIYQRVNLILHPNDDFMQIIRFKFFHGNAAIAQTTSFLIPITLIILCAFGNQNVWAINIGTVFSFLFQGYFVGLSDKIIFPKLNHQNLDFDH</sequence>
<reference evidence="2" key="5">
    <citation type="submission" date="2021-09" db="EMBL/GenBank/DDBJ databases">
        <authorList>
            <person name="Gilroy R."/>
        </authorList>
    </citation>
    <scope>NUCLEOTIDE SEQUENCE</scope>
    <source>
        <strain evidence="2">CHK174-6876</strain>
    </source>
</reference>
<feature type="transmembrane region" description="Helical" evidence="1">
    <location>
        <begin position="187"/>
        <end position="206"/>
    </location>
</feature>
<evidence type="ECO:0000313" key="5">
    <source>
        <dbReference type="Proteomes" id="UP000051491"/>
    </source>
</evidence>
<feature type="transmembrane region" description="Helical" evidence="1">
    <location>
        <begin position="51"/>
        <end position="75"/>
    </location>
</feature>
<dbReference type="Proteomes" id="UP000707535">
    <property type="component" value="Unassembled WGS sequence"/>
</dbReference>
<dbReference type="OrthoDB" id="3237813at2"/>
<dbReference type="PATRIC" id="fig|89059.3.peg.1564"/>
<gene>
    <name evidence="3" type="ORF">IV43_GL001463</name>
    <name evidence="2" type="ORF">K8V00_10785</name>
    <name evidence="4" type="ORF">LAC1533_0363</name>
</gene>
<dbReference type="GeneID" id="95348452"/>
<dbReference type="EMBL" id="DYXG01000106">
    <property type="protein sequence ID" value="HJE98091.1"/>
    <property type="molecule type" value="Genomic_DNA"/>
</dbReference>
<organism evidence="3 5">
    <name type="scientific">Ligilactobacillus acidipiscis</name>
    <dbReference type="NCBI Taxonomy" id="89059"/>
    <lineage>
        <taxon>Bacteria</taxon>
        <taxon>Bacillati</taxon>
        <taxon>Bacillota</taxon>
        <taxon>Bacilli</taxon>
        <taxon>Lactobacillales</taxon>
        <taxon>Lactobacillaceae</taxon>
        <taxon>Ligilactobacillus</taxon>
    </lineage>
</organism>
<keyword evidence="1" id="KW-0472">Membrane</keyword>
<dbReference type="Proteomes" id="UP000051491">
    <property type="component" value="Unassembled WGS sequence"/>
</dbReference>
<feature type="transmembrane region" description="Helical" evidence="1">
    <location>
        <begin position="87"/>
        <end position="104"/>
    </location>
</feature>
<evidence type="ECO:0000256" key="1">
    <source>
        <dbReference type="SAM" id="Phobius"/>
    </source>
</evidence>
<feature type="transmembrane region" description="Helical" evidence="1">
    <location>
        <begin position="156"/>
        <end position="181"/>
    </location>
</feature>
<evidence type="ECO:0000313" key="2">
    <source>
        <dbReference type="EMBL" id="HJE98091.1"/>
    </source>
</evidence>
<feature type="transmembrane region" description="Helical" evidence="1">
    <location>
        <begin position="116"/>
        <end position="135"/>
    </location>
</feature>